<gene>
    <name evidence="3" type="ORF">C8F04DRAFT_1078649</name>
</gene>
<organism evidence="3 4">
    <name type="scientific">Mycena alexandri</name>
    <dbReference type="NCBI Taxonomy" id="1745969"/>
    <lineage>
        <taxon>Eukaryota</taxon>
        <taxon>Fungi</taxon>
        <taxon>Dikarya</taxon>
        <taxon>Basidiomycota</taxon>
        <taxon>Agaricomycotina</taxon>
        <taxon>Agaricomycetes</taxon>
        <taxon>Agaricomycetidae</taxon>
        <taxon>Agaricales</taxon>
        <taxon>Marasmiineae</taxon>
        <taxon>Mycenaceae</taxon>
        <taxon>Mycena</taxon>
    </lineage>
</organism>
<evidence type="ECO:0000256" key="1">
    <source>
        <dbReference type="SAM" id="MobiDB-lite"/>
    </source>
</evidence>
<proteinExistence type="predicted"/>
<dbReference type="EMBL" id="JARJCM010000015">
    <property type="protein sequence ID" value="KAJ7041768.1"/>
    <property type="molecule type" value="Genomic_DNA"/>
</dbReference>
<accession>A0AAD6X7E0</accession>
<keyword evidence="4" id="KW-1185">Reference proteome</keyword>
<keyword evidence="2" id="KW-0472">Membrane</keyword>
<feature type="compositionally biased region" description="Basic and acidic residues" evidence="1">
    <location>
        <begin position="17"/>
        <end position="33"/>
    </location>
</feature>
<dbReference type="AlphaFoldDB" id="A0AAD6X7E0"/>
<evidence type="ECO:0000256" key="2">
    <source>
        <dbReference type="SAM" id="Phobius"/>
    </source>
</evidence>
<dbReference type="Proteomes" id="UP001218188">
    <property type="component" value="Unassembled WGS sequence"/>
</dbReference>
<name>A0AAD6X7E0_9AGAR</name>
<sequence>MPPTPTQTQTRTQTVDSSKRNENAPGADKEREGSPLLRCTFRPRELARRVVVGGERARVHPRLLLQLLKLVVLPPSTRAITCESPRISPPTPRKIKMPPTLTSTNAAGGHEESNGEQKQEDIGGGSPFLTCTFRWSGGLSLPMGSRYVHSFIFILFFCRFFAPCVLRRRGAAFARRASRVVRRASALSSSCTGVDIRDLPSAGWGLSDGRKAVKCSRAM</sequence>
<protein>
    <submittedName>
        <fullName evidence="3">Uncharacterized protein</fullName>
    </submittedName>
</protein>
<feature type="compositionally biased region" description="Low complexity" evidence="1">
    <location>
        <begin position="1"/>
        <end position="14"/>
    </location>
</feature>
<keyword evidence="2" id="KW-1133">Transmembrane helix</keyword>
<keyword evidence="2" id="KW-0812">Transmembrane</keyword>
<feature type="transmembrane region" description="Helical" evidence="2">
    <location>
        <begin position="147"/>
        <end position="166"/>
    </location>
</feature>
<feature type="compositionally biased region" description="Basic and acidic residues" evidence="1">
    <location>
        <begin position="109"/>
        <end position="121"/>
    </location>
</feature>
<comment type="caution">
    <text evidence="3">The sequence shown here is derived from an EMBL/GenBank/DDBJ whole genome shotgun (WGS) entry which is preliminary data.</text>
</comment>
<feature type="region of interest" description="Disordered" evidence="1">
    <location>
        <begin position="82"/>
        <end position="122"/>
    </location>
</feature>
<feature type="region of interest" description="Disordered" evidence="1">
    <location>
        <begin position="1"/>
        <end position="36"/>
    </location>
</feature>
<reference evidence="3" key="1">
    <citation type="submission" date="2023-03" db="EMBL/GenBank/DDBJ databases">
        <title>Massive genome expansion in bonnet fungi (Mycena s.s.) driven by repeated elements and novel gene families across ecological guilds.</title>
        <authorList>
            <consortium name="Lawrence Berkeley National Laboratory"/>
            <person name="Harder C.B."/>
            <person name="Miyauchi S."/>
            <person name="Viragh M."/>
            <person name="Kuo A."/>
            <person name="Thoen E."/>
            <person name="Andreopoulos B."/>
            <person name="Lu D."/>
            <person name="Skrede I."/>
            <person name="Drula E."/>
            <person name="Henrissat B."/>
            <person name="Morin E."/>
            <person name="Kohler A."/>
            <person name="Barry K."/>
            <person name="LaButti K."/>
            <person name="Morin E."/>
            <person name="Salamov A."/>
            <person name="Lipzen A."/>
            <person name="Mereny Z."/>
            <person name="Hegedus B."/>
            <person name="Baldrian P."/>
            <person name="Stursova M."/>
            <person name="Weitz H."/>
            <person name="Taylor A."/>
            <person name="Grigoriev I.V."/>
            <person name="Nagy L.G."/>
            <person name="Martin F."/>
            <person name="Kauserud H."/>
        </authorList>
    </citation>
    <scope>NUCLEOTIDE SEQUENCE</scope>
    <source>
        <strain evidence="3">CBHHK200</strain>
    </source>
</reference>
<evidence type="ECO:0000313" key="4">
    <source>
        <dbReference type="Proteomes" id="UP001218188"/>
    </source>
</evidence>
<evidence type="ECO:0000313" key="3">
    <source>
        <dbReference type="EMBL" id="KAJ7041768.1"/>
    </source>
</evidence>